<dbReference type="InterPro" id="IPR007627">
    <property type="entry name" value="RNA_pol_sigma70_r2"/>
</dbReference>
<keyword evidence="10" id="KW-1185">Reference proteome</keyword>
<feature type="region of interest" description="Disordered" evidence="6">
    <location>
        <begin position="239"/>
        <end position="264"/>
    </location>
</feature>
<dbReference type="Proteomes" id="UP000515151">
    <property type="component" value="Chromosome 1"/>
</dbReference>
<evidence type="ECO:0000259" key="8">
    <source>
        <dbReference type="Pfam" id="PF04542"/>
    </source>
</evidence>
<dbReference type="Pfam" id="PF04545">
    <property type="entry name" value="Sigma70_r4"/>
    <property type="match status" value="1"/>
</dbReference>
<dbReference type="GO" id="GO:0006352">
    <property type="term" value="P:DNA-templated transcription initiation"/>
    <property type="evidence" value="ECO:0007669"/>
    <property type="project" value="InterPro"/>
</dbReference>
<evidence type="ECO:0000256" key="4">
    <source>
        <dbReference type="ARBA" id="ARBA00023125"/>
    </source>
</evidence>
<keyword evidence="2" id="KW-0805">Transcription regulation</keyword>
<dbReference type="InterPro" id="IPR013324">
    <property type="entry name" value="RNA_pol_sigma_r3/r4-like"/>
</dbReference>
<dbReference type="InterPro" id="IPR050239">
    <property type="entry name" value="Sigma-70_RNA_pol_init_factors"/>
</dbReference>
<dbReference type="NCBIfam" id="TIGR02937">
    <property type="entry name" value="sigma70-ECF"/>
    <property type="match status" value="1"/>
</dbReference>
<keyword evidence="5" id="KW-0804">Transcription</keyword>
<accession>A0A6P8CK12</accession>
<dbReference type="GO" id="GO:0016987">
    <property type="term" value="F:sigma factor activity"/>
    <property type="evidence" value="ECO:0007669"/>
    <property type="project" value="UniProtKB-KW"/>
</dbReference>
<dbReference type="InterPro" id="IPR000943">
    <property type="entry name" value="RNA_pol_sigma70"/>
</dbReference>
<feature type="compositionally biased region" description="Low complexity" evidence="6">
    <location>
        <begin position="21"/>
        <end position="38"/>
    </location>
</feature>
<organism evidence="10 11">
    <name type="scientific">Punica granatum</name>
    <name type="common">Pomegranate</name>
    <dbReference type="NCBI Taxonomy" id="22663"/>
    <lineage>
        <taxon>Eukaryota</taxon>
        <taxon>Viridiplantae</taxon>
        <taxon>Streptophyta</taxon>
        <taxon>Embryophyta</taxon>
        <taxon>Tracheophyta</taxon>
        <taxon>Spermatophyta</taxon>
        <taxon>Magnoliopsida</taxon>
        <taxon>eudicotyledons</taxon>
        <taxon>Gunneridae</taxon>
        <taxon>Pentapetalae</taxon>
        <taxon>rosids</taxon>
        <taxon>malvids</taxon>
        <taxon>Myrtales</taxon>
        <taxon>Lythraceae</taxon>
        <taxon>Punica</taxon>
    </lineage>
</organism>
<evidence type="ECO:0000256" key="2">
    <source>
        <dbReference type="ARBA" id="ARBA00023015"/>
    </source>
</evidence>
<dbReference type="PANTHER" id="PTHR30603:SF13">
    <property type="entry name" value="RNA POLYMERASE SIGMA FACTOR SIGC"/>
    <property type="match status" value="1"/>
</dbReference>
<feature type="compositionally biased region" description="Polar residues" evidence="6">
    <location>
        <begin position="239"/>
        <end position="254"/>
    </location>
</feature>
<keyword evidence="3" id="KW-0731">Sigma factor</keyword>
<dbReference type="InterPro" id="IPR007624">
    <property type="entry name" value="RNA_pol_sigma70_r3"/>
</dbReference>
<dbReference type="Pfam" id="PF04539">
    <property type="entry name" value="Sigma70_r3"/>
    <property type="match status" value="1"/>
</dbReference>
<dbReference type="SUPFAM" id="SSF88946">
    <property type="entry name" value="Sigma2 domain of RNA polymerase sigma factors"/>
    <property type="match status" value="1"/>
</dbReference>
<feature type="domain" description="RNA polymerase sigma-70 region 2" evidence="8">
    <location>
        <begin position="326"/>
        <end position="393"/>
    </location>
</feature>
<dbReference type="PRINTS" id="PR00046">
    <property type="entry name" value="SIGMA70FCT"/>
</dbReference>
<dbReference type="Pfam" id="PF04542">
    <property type="entry name" value="Sigma70_r2"/>
    <property type="match status" value="1"/>
</dbReference>
<reference evidence="10" key="1">
    <citation type="journal article" date="2020" name="Plant Biotechnol. J.">
        <title>The pomegranate (Punica granatum L.) draft genome dissects genetic divergence between soft- and hard-seeded cultivars.</title>
        <authorList>
            <person name="Luo X."/>
            <person name="Li H."/>
            <person name="Wu Z."/>
            <person name="Yao W."/>
            <person name="Zhao P."/>
            <person name="Cao D."/>
            <person name="Yu H."/>
            <person name="Li K."/>
            <person name="Poudel K."/>
            <person name="Zhao D."/>
            <person name="Zhang F."/>
            <person name="Xia X."/>
            <person name="Chen L."/>
            <person name="Wang Q."/>
            <person name="Jing D."/>
            <person name="Cao S."/>
        </authorList>
    </citation>
    <scope>NUCLEOTIDE SEQUENCE [LARGE SCALE GENOMIC DNA]</scope>
    <source>
        <strain evidence="10">cv. Tunisia</strain>
    </source>
</reference>
<comment type="similarity">
    <text evidence="1">Belongs to the sigma-70 factor family.</text>
</comment>
<protein>
    <submittedName>
        <fullName evidence="11">RNA polymerase sigma factor sigC-like isoform X1</fullName>
    </submittedName>
</protein>
<evidence type="ECO:0000256" key="3">
    <source>
        <dbReference type="ARBA" id="ARBA00023082"/>
    </source>
</evidence>
<evidence type="ECO:0000256" key="6">
    <source>
        <dbReference type="SAM" id="MobiDB-lite"/>
    </source>
</evidence>
<evidence type="ECO:0000256" key="5">
    <source>
        <dbReference type="ARBA" id="ARBA00023163"/>
    </source>
</evidence>
<dbReference type="Gene3D" id="1.10.10.10">
    <property type="entry name" value="Winged helix-like DNA-binding domain superfamily/Winged helix DNA-binding domain"/>
    <property type="match status" value="2"/>
</dbReference>
<reference evidence="11" key="2">
    <citation type="submission" date="2025-08" db="UniProtKB">
        <authorList>
            <consortium name="RefSeq"/>
        </authorList>
    </citation>
    <scope>IDENTIFICATION</scope>
    <source>
        <tissue evidence="11">Leaf</tissue>
    </source>
</reference>
<feature type="region of interest" description="Disordered" evidence="6">
    <location>
        <begin position="19"/>
        <end position="43"/>
    </location>
</feature>
<proteinExistence type="inferred from homology"/>
<dbReference type="InterPro" id="IPR013325">
    <property type="entry name" value="RNA_pol_sigma_r2"/>
</dbReference>
<dbReference type="GO" id="GO:0003677">
    <property type="term" value="F:DNA binding"/>
    <property type="evidence" value="ECO:0007669"/>
    <property type="project" value="UniProtKB-KW"/>
</dbReference>
<dbReference type="InterPro" id="IPR036388">
    <property type="entry name" value="WH-like_DNA-bd_sf"/>
</dbReference>
<dbReference type="OrthoDB" id="206108at2759"/>
<dbReference type="GeneID" id="116196919"/>
<feature type="domain" description="RNA polymerase sigma-70 region 3" evidence="7">
    <location>
        <begin position="404"/>
        <end position="458"/>
    </location>
</feature>
<gene>
    <name evidence="11" type="primary">LOC116196919</name>
</gene>
<name>A0A6P8CK12_PUNGR</name>
<evidence type="ECO:0000256" key="1">
    <source>
        <dbReference type="ARBA" id="ARBA00007788"/>
    </source>
</evidence>
<dbReference type="RefSeq" id="XP_031382729.1">
    <property type="nucleotide sequence ID" value="XM_031526869.1"/>
</dbReference>
<dbReference type="Gene3D" id="1.20.120.1810">
    <property type="match status" value="1"/>
</dbReference>
<evidence type="ECO:0000259" key="7">
    <source>
        <dbReference type="Pfam" id="PF04539"/>
    </source>
</evidence>
<dbReference type="CDD" id="cd06171">
    <property type="entry name" value="Sigma70_r4"/>
    <property type="match status" value="1"/>
</dbReference>
<dbReference type="PANTHER" id="PTHR30603">
    <property type="entry name" value="RNA POLYMERASE SIGMA FACTOR RPO"/>
    <property type="match status" value="1"/>
</dbReference>
<dbReference type="InterPro" id="IPR007630">
    <property type="entry name" value="RNA_pol_sigma70_r4"/>
</dbReference>
<evidence type="ECO:0000313" key="10">
    <source>
        <dbReference type="Proteomes" id="UP000515151"/>
    </source>
</evidence>
<evidence type="ECO:0000313" key="11">
    <source>
        <dbReference type="RefSeq" id="XP_031382729.1"/>
    </source>
</evidence>
<keyword evidence="4" id="KW-0238">DNA-binding</keyword>
<sequence length="573" mass="63934">MGMGFRLSLQWDFPFRHHSTPSRLSSCPSPSSSTSCSGRGRETSFEPTRLSFLSNIVEEGDTLHKDALRAYTCSSASLPTLEYDTTVSIGKRSCSSLSNSDGDSNIYSGGNKSASAKGLQPVSASHFSLLMENLNALEATISAADILNLERDILLQLGRLGALKLFQTCLSKALSASMPEPFDLSFAMIEQKEEQKGREEIEKIAETIIRSGKGGLRKSKREGDSKKANQMLKSSLLPSTDVQPVNSSARQTSNSKRRKSTIAKNEAEMSKGVKVIAHLERIRTILEEETGQVVSLACWAEAAGVDEKDLQRSLHFGWFCRDEILRSTRSLVLFLARNYRGLGIALEDLVQAGNMGVIIGAERFDHTRGCRFSTYVQYWIRKSMSRMVSRHARGIRVPYTLSSAINQIQKARKSLNYHNGKYPDDEEIAKFSGLSVAKIKSASKCLRVVGSINQKVGDCISAKYMGCLPIAVLGSLIVMQELAPDLAIKSPEKTVMRQHLRSEIYELLNGLDVREKQVLMLRYGLRDHRPRSLEEIGRIFRVSKEWIRKIEKKALKKLRDLETCQSLSHYLNL</sequence>
<evidence type="ECO:0000259" key="9">
    <source>
        <dbReference type="Pfam" id="PF04545"/>
    </source>
</evidence>
<dbReference type="InterPro" id="IPR014284">
    <property type="entry name" value="RNA_pol_sigma-70_dom"/>
</dbReference>
<feature type="domain" description="RNA polymerase sigma-70 region 4" evidence="9">
    <location>
        <begin position="507"/>
        <end position="559"/>
    </location>
</feature>
<dbReference type="AlphaFoldDB" id="A0A6P8CK12"/>
<dbReference type="GO" id="GO:0071482">
    <property type="term" value="P:cellular response to light stimulus"/>
    <property type="evidence" value="ECO:0007669"/>
    <property type="project" value="UniProtKB-ARBA"/>
</dbReference>
<dbReference type="SUPFAM" id="SSF88659">
    <property type="entry name" value="Sigma3 and sigma4 domains of RNA polymerase sigma factors"/>
    <property type="match status" value="2"/>
</dbReference>